<dbReference type="EMBL" id="VLLL01000008">
    <property type="protein sequence ID" value="TWJ08103.1"/>
    <property type="molecule type" value="Genomic_DNA"/>
</dbReference>
<dbReference type="Proteomes" id="UP000321617">
    <property type="component" value="Unassembled WGS sequence"/>
</dbReference>
<reference evidence="1 2" key="1">
    <citation type="journal article" date="2013" name="Stand. Genomic Sci.">
        <title>Genomic Encyclopedia of Type Strains, Phase I: The one thousand microbial genomes (KMG-I) project.</title>
        <authorList>
            <person name="Kyrpides N.C."/>
            <person name="Woyke T."/>
            <person name="Eisen J.A."/>
            <person name="Garrity G."/>
            <person name="Lilburn T.G."/>
            <person name="Beck B.J."/>
            <person name="Whitman W.B."/>
            <person name="Hugenholtz P."/>
            <person name="Klenk H.P."/>
        </authorList>
    </citation>
    <scope>NUCLEOTIDE SEQUENCE [LARGE SCALE GENOMIC DNA]</scope>
    <source>
        <strain evidence="1 2">DSM 45044</strain>
    </source>
</reference>
<accession>A0A562UR55</accession>
<keyword evidence="2" id="KW-1185">Reference proteome</keyword>
<protein>
    <submittedName>
        <fullName evidence="1">Uncharacterized protein</fullName>
    </submittedName>
</protein>
<sequence length="66" mass="7455">MRIFVTLGDLLLAKAVRQAPAEAACSIRTYYEYKCGQGMSRYRRSCTRHPNCTTTCTSWVWAGSCL</sequence>
<dbReference type="RefSeq" id="WP_147142223.1">
    <property type="nucleotide sequence ID" value="NZ_BAABIJ010000004.1"/>
</dbReference>
<dbReference type="OrthoDB" id="4242556at2"/>
<gene>
    <name evidence="1" type="ORF">LX16_4323</name>
</gene>
<dbReference type="AlphaFoldDB" id="A0A562UR55"/>
<evidence type="ECO:0000313" key="1">
    <source>
        <dbReference type="EMBL" id="TWJ08103.1"/>
    </source>
</evidence>
<proteinExistence type="predicted"/>
<organism evidence="1 2">
    <name type="scientific">Stackebrandtia albiflava</name>
    <dbReference type="NCBI Taxonomy" id="406432"/>
    <lineage>
        <taxon>Bacteria</taxon>
        <taxon>Bacillati</taxon>
        <taxon>Actinomycetota</taxon>
        <taxon>Actinomycetes</taxon>
        <taxon>Glycomycetales</taxon>
        <taxon>Glycomycetaceae</taxon>
        <taxon>Stackebrandtia</taxon>
    </lineage>
</organism>
<evidence type="ECO:0000313" key="2">
    <source>
        <dbReference type="Proteomes" id="UP000321617"/>
    </source>
</evidence>
<name>A0A562UR55_9ACTN</name>
<comment type="caution">
    <text evidence="1">The sequence shown here is derived from an EMBL/GenBank/DDBJ whole genome shotgun (WGS) entry which is preliminary data.</text>
</comment>